<keyword evidence="1" id="KW-0812">Transmembrane</keyword>
<evidence type="ECO:0000313" key="2">
    <source>
        <dbReference type="EMBL" id="AGO02032.1"/>
    </source>
</evidence>
<keyword evidence="1" id="KW-1133">Transmembrane helix</keyword>
<gene>
    <name evidence="2" type="primary">atp8</name>
</gene>
<dbReference type="EMBL" id="KC848655">
    <property type="protein sequence ID" value="AGO02032.1"/>
    <property type="molecule type" value="Genomic_DNA"/>
</dbReference>
<feature type="transmembrane region" description="Helical" evidence="1">
    <location>
        <begin position="12"/>
        <end position="37"/>
    </location>
</feature>
<dbReference type="AlphaFoldDB" id="V9NEI9"/>
<proteinExistence type="predicted"/>
<keyword evidence="1" id="KW-0472">Membrane</keyword>
<evidence type="ECO:0000256" key="1">
    <source>
        <dbReference type="SAM" id="Phobius"/>
    </source>
</evidence>
<name>V9NEI9_9BIVA</name>
<organism evidence="2">
    <name type="scientific">Solenaia carinata</name>
    <dbReference type="NCBI Taxonomy" id="1903492"/>
    <lineage>
        <taxon>Eukaryota</taxon>
        <taxon>Metazoa</taxon>
        <taxon>Spiralia</taxon>
        <taxon>Lophotrochozoa</taxon>
        <taxon>Mollusca</taxon>
        <taxon>Bivalvia</taxon>
        <taxon>Autobranchia</taxon>
        <taxon>Heteroconchia</taxon>
        <taxon>Palaeoheterodonta</taxon>
        <taxon>Unionida</taxon>
        <taxon>Unionoidea</taxon>
        <taxon>Unionidae</taxon>
        <taxon>Gonideinae</taxon>
        <taxon>Solenaia</taxon>
    </lineage>
</organism>
<geneLocation type="mitochondrion" evidence="2"/>
<reference evidence="2" key="2">
    <citation type="submission" date="2013-03" db="EMBL/GenBank/DDBJ databases">
        <authorList>
            <person name="Huang X."/>
            <person name="Wu X."/>
            <person name="Zhou C."/>
            <person name="Ouyang S."/>
        </authorList>
    </citation>
    <scope>NUCLEOTIDE SEQUENCE</scope>
</reference>
<keyword evidence="2" id="KW-0496">Mitochondrion</keyword>
<protein>
    <submittedName>
        <fullName evidence="2">ATP synthase F0 subunit 8</fullName>
    </submittedName>
</protein>
<sequence>MPQFSPMSWVFIGLFLVSLILVIGTGVWWVSCNYYAYMHAIRRSRISRLFGWGKSVKK</sequence>
<reference evidence="2" key="1">
    <citation type="journal article" date="2013" name="PLoS ONE">
        <title>The Complete Maternally and Paternally Inherited Mitochondrial Genomes of the Endangered Freshwater Mussel Solenaia carinatus (Bivalvia: Unionidae) and Implications for Unionidae Taxonomy.</title>
        <authorList>
            <person name="Huang X.C."/>
            <person name="Rong J."/>
            <person name="Liu Y."/>
            <person name="Zhang M.H."/>
            <person name="Wan Y."/>
            <person name="Ouyang S."/>
            <person name="Zhou C.H."/>
            <person name="Wu X.P."/>
        </authorList>
    </citation>
    <scope>NUCLEOTIDE SEQUENCE</scope>
</reference>
<accession>V9NEI9</accession>